<dbReference type="Pfam" id="PF13229">
    <property type="entry name" value="Beta_helix"/>
    <property type="match status" value="1"/>
</dbReference>
<protein>
    <recommendedName>
        <fullName evidence="2">Right handed beta helix domain-containing protein</fullName>
    </recommendedName>
</protein>
<name>A0A2V5KX44_9BACL</name>
<feature type="compositionally biased region" description="Basic and acidic residues" evidence="1">
    <location>
        <begin position="1"/>
        <end position="22"/>
    </location>
</feature>
<dbReference type="SUPFAM" id="SSF51126">
    <property type="entry name" value="Pectin lyase-like"/>
    <property type="match status" value="1"/>
</dbReference>
<dbReference type="AlphaFoldDB" id="A0A2V5KX44"/>
<dbReference type="InterPro" id="IPR006311">
    <property type="entry name" value="TAT_signal"/>
</dbReference>
<accession>A0A2V5KX44</accession>
<dbReference type="SMART" id="SM00710">
    <property type="entry name" value="PbH1"/>
    <property type="match status" value="5"/>
</dbReference>
<gene>
    <name evidence="3" type="ORF">DLM86_00185</name>
</gene>
<dbReference type="InterPro" id="IPR012334">
    <property type="entry name" value="Pectin_lyas_fold"/>
</dbReference>
<dbReference type="Proteomes" id="UP000247476">
    <property type="component" value="Unassembled WGS sequence"/>
</dbReference>
<dbReference type="Gene3D" id="2.160.20.10">
    <property type="entry name" value="Single-stranded right-handed beta-helix, Pectin lyase-like"/>
    <property type="match status" value="1"/>
</dbReference>
<feature type="region of interest" description="Disordered" evidence="1">
    <location>
        <begin position="1"/>
        <end position="23"/>
    </location>
</feature>
<dbReference type="PROSITE" id="PS51318">
    <property type="entry name" value="TAT"/>
    <property type="match status" value="1"/>
</dbReference>
<keyword evidence="4" id="KW-1185">Reference proteome</keyword>
<comment type="caution">
    <text evidence="3">The sequence shown here is derived from an EMBL/GenBank/DDBJ whole genome shotgun (WGS) entry which is preliminary data.</text>
</comment>
<dbReference type="RefSeq" id="WP_110837948.1">
    <property type="nucleotide sequence ID" value="NZ_QJVJ01000001.1"/>
</dbReference>
<dbReference type="InterPro" id="IPR039448">
    <property type="entry name" value="Beta_helix"/>
</dbReference>
<dbReference type="EMBL" id="QJVJ01000001">
    <property type="protein sequence ID" value="PYI56907.1"/>
    <property type="molecule type" value="Genomic_DNA"/>
</dbReference>
<proteinExistence type="predicted"/>
<dbReference type="InterPro" id="IPR011050">
    <property type="entry name" value="Pectin_lyase_fold/virulence"/>
</dbReference>
<dbReference type="InterPro" id="IPR006626">
    <property type="entry name" value="PbH1"/>
</dbReference>
<reference evidence="3 4" key="1">
    <citation type="submission" date="2018-05" db="EMBL/GenBank/DDBJ databases">
        <title>Paenibacillus flagellatus sp. nov., isolated from selenium mineral soil.</title>
        <authorList>
            <person name="Dai X."/>
        </authorList>
    </citation>
    <scope>NUCLEOTIDE SEQUENCE [LARGE SCALE GENOMIC DNA]</scope>
    <source>
        <strain evidence="3 4">DXL2</strain>
    </source>
</reference>
<organism evidence="3 4">
    <name type="scientific">Paenibacillus flagellatus</name>
    <dbReference type="NCBI Taxonomy" id="2211139"/>
    <lineage>
        <taxon>Bacteria</taxon>
        <taxon>Bacillati</taxon>
        <taxon>Bacillota</taxon>
        <taxon>Bacilli</taxon>
        <taxon>Bacillales</taxon>
        <taxon>Paenibacillaceae</taxon>
        <taxon>Paenibacillus</taxon>
    </lineage>
</organism>
<dbReference type="OrthoDB" id="2488735at2"/>
<evidence type="ECO:0000313" key="4">
    <source>
        <dbReference type="Proteomes" id="UP000247476"/>
    </source>
</evidence>
<evidence type="ECO:0000313" key="3">
    <source>
        <dbReference type="EMBL" id="PYI56907.1"/>
    </source>
</evidence>
<evidence type="ECO:0000259" key="2">
    <source>
        <dbReference type="Pfam" id="PF13229"/>
    </source>
</evidence>
<feature type="domain" description="Right handed beta helix" evidence="2">
    <location>
        <begin position="233"/>
        <end position="399"/>
    </location>
</feature>
<evidence type="ECO:0000256" key="1">
    <source>
        <dbReference type="SAM" id="MobiDB-lite"/>
    </source>
</evidence>
<sequence>MMKERTKPMDEAERDEAEKRPEGAISRRKLLASLGAAGVALAAGGVWNGRSSGAAYAKSVSEDVYGALGDKLQLKDLRGLDFCLAVSLDGLRATGDRLPDAVYYVTDAGKEGVFVYDKTDSTSADDTGTVVVTTGGRRFKRVVGDTVVLSWFGAVGDGVTVETLPMQAALNAASGKRLYIPKQRSGFYLTGQLFVPSDIVIEFEPGTVVQAVDTLKRTAPYERLIRVKNARNVHIIGNGATLRMNKAAYTSGEQAHIFDISGSENVVIERIHANDSGGDGFYIGNYEASMPFCKQIVLRHCVADNNRRQGLSIISADGFLAEGCRFTNTNGTAPKSGVDIEPNNNSGQDVLKQIRFVDCVAEGNAGRGFLVSLHRMKASNERVDITFRNCRTKGNSFGSSVNYGAEGAQAVKGEVTFVDCAAEQEQYAGYSVLSSSPESVKTSFVRCRAVNCNTVNAPQDPYGFGSSFIVTTVPQFPRTAIGNVEFVECVSVDERAVPLIARGFALKKNANEAIRDVRFVNCTVRGGAQRLLYVDPAADRVYADLRPQPELAAVSSGAVEAGSIGHRIANEGAAGAVTLTLPPARTGRVHTFAVESPHPLTVATAPGSVIRTPNGSLPAVESANPGDSITLTGRADGNWDVAGAVGAWFGPATAGRQASR</sequence>